<evidence type="ECO:0000256" key="4">
    <source>
        <dbReference type="ARBA" id="ARBA00023015"/>
    </source>
</evidence>
<evidence type="ECO:0000313" key="10">
    <source>
        <dbReference type="EMBL" id="JAU66565.1"/>
    </source>
</evidence>
<keyword evidence="6" id="KW-0804">Transcription</keyword>
<feature type="compositionally biased region" description="Low complexity" evidence="8">
    <location>
        <begin position="260"/>
        <end position="277"/>
    </location>
</feature>
<feature type="compositionally biased region" description="Acidic residues" evidence="8">
    <location>
        <begin position="218"/>
        <end position="232"/>
    </location>
</feature>
<keyword evidence="7" id="KW-0539">Nucleus</keyword>
<dbReference type="GO" id="GO:0032783">
    <property type="term" value="C:super elongation complex"/>
    <property type="evidence" value="ECO:0007669"/>
    <property type="project" value="InterPro"/>
</dbReference>
<comment type="subcellular location">
    <subcellularLocation>
        <location evidence="1">Nucleus</location>
    </subcellularLocation>
</comment>
<comment type="similarity">
    <text evidence="2">Belongs to the EAF family.</text>
</comment>
<keyword evidence="4" id="KW-0805">Transcription regulation</keyword>
<sequence>MNNHNEEPSIAPEPNRWYNITLGTSLLSDGHSYSPKFCTLRYEFKPASIDKTKPGSFHKSDDNRVTLEFQNNQIGKRKVRFDGVSEDYSDKDAILFFDGEHFRLEKLHRSVKRLKYIRAPGESASRATKVVPSVANTVKPVKLAQIDINNPVSLDHENEEGQCSSTHNPIVYESEEDVNIDGDEDDGEESARKEALSTKEFRTGGLDIDINLPHPVEMEEDEIADVDNDDDESYKGLNAAEALRAQVNAEAREEERKRSSLSSGRESESSETGAESSGSGGGSSSSSSESRNSGSAGSESGNRVSQ</sequence>
<evidence type="ECO:0000259" key="9">
    <source>
        <dbReference type="Pfam" id="PF09816"/>
    </source>
</evidence>
<feature type="compositionally biased region" description="Basic and acidic residues" evidence="8">
    <location>
        <begin position="189"/>
        <end position="202"/>
    </location>
</feature>
<feature type="compositionally biased region" description="Acidic residues" evidence="8">
    <location>
        <begin position="173"/>
        <end position="188"/>
    </location>
</feature>
<evidence type="ECO:0000256" key="8">
    <source>
        <dbReference type="SAM" id="MobiDB-lite"/>
    </source>
</evidence>
<keyword evidence="3" id="KW-0597">Phosphoprotein</keyword>
<feature type="region of interest" description="Disordered" evidence="8">
    <location>
        <begin position="155"/>
        <end position="306"/>
    </location>
</feature>
<dbReference type="InterPro" id="IPR019194">
    <property type="entry name" value="Tscrpt_elong_fac_Eaf_N"/>
</dbReference>
<evidence type="ECO:0000256" key="3">
    <source>
        <dbReference type="ARBA" id="ARBA00022553"/>
    </source>
</evidence>
<dbReference type="EMBL" id="GEVL01010776">
    <property type="protein sequence ID" value="JAU66565.1"/>
    <property type="molecule type" value="Transcribed_RNA"/>
</dbReference>
<accession>A0A1J3HG86</accession>
<name>A0A1J3HG86_NOCCA</name>
<feature type="compositionally biased region" description="Low complexity" evidence="8">
    <location>
        <begin position="284"/>
        <end position="306"/>
    </location>
</feature>
<evidence type="ECO:0000256" key="6">
    <source>
        <dbReference type="ARBA" id="ARBA00023163"/>
    </source>
</evidence>
<evidence type="ECO:0000256" key="7">
    <source>
        <dbReference type="ARBA" id="ARBA00023242"/>
    </source>
</evidence>
<keyword evidence="5" id="KW-0010">Activator</keyword>
<dbReference type="GO" id="GO:0006368">
    <property type="term" value="P:transcription elongation by RNA polymerase II"/>
    <property type="evidence" value="ECO:0007669"/>
    <property type="project" value="InterPro"/>
</dbReference>
<proteinExistence type="inferred from homology"/>
<dbReference type="Pfam" id="PF09816">
    <property type="entry name" value="EAF"/>
    <property type="match status" value="1"/>
</dbReference>
<feature type="domain" description="Transcription elongation factor Eaf N-terminal" evidence="9">
    <location>
        <begin position="18"/>
        <end position="120"/>
    </location>
</feature>
<protein>
    <recommendedName>
        <fullName evidence="9">Transcription elongation factor Eaf N-terminal domain-containing protein</fullName>
    </recommendedName>
</protein>
<evidence type="ECO:0000256" key="2">
    <source>
        <dbReference type="ARBA" id="ARBA00007798"/>
    </source>
</evidence>
<dbReference type="PANTHER" id="PTHR15970">
    <property type="entry name" value="ELL-ASSOCIATED FACTOR EAF"/>
    <property type="match status" value="1"/>
</dbReference>
<dbReference type="AlphaFoldDB" id="A0A1J3HG86"/>
<dbReference type="InterPro" id="IPR027093">
    <property type="entry name" value="EAF_fam"/>
</dbReference>
<dbReference type="GO" id="GO:0003711">
    <property type="term" value="F:transcription elongation factor activity"/>
    <property type="evidence" value="ECO:0007669"/>
    <property type="project" value="TreeGrafter"/>
</dbReference>
<organism evidence="10">
    <name type="scientific">Noccaea caerulescens</name>
    <name type="common">Alpine penny-cress</name>
    <name type="synonym">Thlaspi caerulescens</name>
    <dbReference type="NCBI Taxonomy" id="107243"/>
    <lineage>
        <taxon>Eukaryota</taxon>
        <taxon>Viridiplantae</taxon>
        <taxon>Streptophyta</taxon>
        <taxon>Embryophyta</taxon>
        <taxon>Tracheophyta</taxon>
        <taxon>Spermatophyta</taxon>
        <taxon>Magnoliopsida</taxon>
        <taxon>eudicotyledons</taxon>
        <taxon>Gunneridae</taxon>
        <taxon>Pentapetalae</taxon>
        <taxon>rosids</taxon>
        <taxon>malvids</taxon>
        <taxon>Brassicales</taxon>
        <taxon>Brassicaceae</taxon>
        <taxon>Coluteocarpeae</taxon>
        <taxon>Noccaea</taxon>
    </lineage>
</organism>
<gene>
    <name evidence="10" type="ORF">LE_TR2144_c1_g1_i1_g.5873</name>
</gene>
<evidence type="ECO:0000256" key="5">
    <source>
        <dbReference type="ARBA" id="ARBA00023159"/>
    </source>
</evidence>
<evidence type="ECO:0000256" key="1">
    <source>
        <dbReference type="ARBA" id="ARBA00004123"/>
    </source>
</evidence>
<reference evidence="10" key="1">
    <citation type="submission" date="2016-07" db="EMBL/GenBank/DDBJ databases">
        <title>De novo transcriptome assembly of four accessions of the metal hyperaccumulator plant Noccaea caerulescens.</title>
        <authorList>
            <person name="Blande D."/>
            <person name="Halimaa P."/>
            <person name="Tervahauta A.I."/>
            <person name="Aarts M.G."/>
            <person name="Karenlampi S.O."/>
        </authorList>
    </citation>
    <scope>NUCLEOTIDE SEQUENCE</scope>
</reference>
<dbReference type="PANTHER" id="PTHR15970:SF2">
    <property type="entry name" value="ELL-ASSOCIATED FACTOR EAF"/>
    <property type="match status" value="1"/>
</dbReference>